<feature type="non-terminal residue" evidence="2">
    <location>
        <position position="1"/>
    </location>
</feature>
<feature type="compositionally biased region" description="Basic and acidic residues" evidence="1">
    <location>
        <begin position="328"/>
        <end position="337"/>
    </location>
</feature>
<feature type="compositionally biased region" description="Basic residues" evidence="1">
    <location>
        <begin position="290"/>
        <end position="304"/>
    </location>
</feature>
<evidence type="ECO:0000256" key="1">
    <source>
        <dbReference type="SAM" id="MobiDB-lite"/>
    </source>
</evidence>
<gene>
    <name evidence="2" type="ORF">TAPDE_002138</name>
</gene>
<accession>R5A3B5</accession>
<feature type="compositionally biased region" description="Polar residues" evidence="1">
    <location>
        <begin position="252"/>
        <end position="268"/>
    </location>
</feature>
<keyword evidence="3" id="KW-1185">Reference proteome</keyword>
<organism evidence="2 3">
    <name type="scientific">Taphrina deformans (strain PYCC 5710 / ATCC 11124 / CBS 356.35 / IMI 108563 / JCM 9778 / NBRC 8474)</name>
    <name type="common">Peach leaf curl fungus</name>
    <name type="synonym">Lalaria deformans</name>
    <dbReference type="NCBI Taxonomy" id="1097556"/>
    <lineage>
        <taxon>Eukaryota</taxon>
        <taxon>Fungi</taxon>
        <taxon>Dikarya</taxon>
        <taxon>Ascomycota</taxon>
        <taxon>Taphrinomycotina</taxon>
        <taxon>Taphrinomycetes</taxon>
        <taxon>Taphrinales</taxon>
        <taxon>Taphrinaceae</taxon>
        <taxon>Taphrina</taxon>
    </lineage>
</organism>
<feature type="region of interest" description="Disordered" evidence="1">
    <location>
        <begin position="212"/>
        <end position="351"/>
    </location>
</feature>
<protein>
    <submittedName>
        <fullName evidence="2">Uncharacterized protein</fullName>
    </submittedName>
</protein>
<evidence type="ECO:0000313" key="2">
    <source>
        <dbReference type="EMBL" id="CCX35425.1"/>
    </source>
</evidence>
<feature type="compositionally biased region" description="Polar residues" evidence="1">
    <location>
        <begin position="338"/>
        <end position="347"/>
    </location>
</feature>
<comment type="caution">
    <text evidence="2">The sequence shown here is derived from an EMBL/GenBank/DDBJ whole genome shotgun (WGS) entry which is preliminary data.</text>
</comment>
<sequence length="443" mass="47973">DSDDSDADANPFGNGSQGLEAAIYGGGIAERAKDRVRKAKAVATIGVSENVVDDLSDFAEEPKTTSSSARKRKKHSNRIVDSDEEDDLSRDFDQHNVPETIEPETKKSRKKETKTKTKQDKRKALAAYEAPNSETSTVKRPKRGTGGRNVIYTENCDPHGNPLPVALVEPTPDLPTPGQNFTSPDICIITKKAPTEVVKDSELALGSSSIVTQNNVFSPELVKPPSSSSEPMDMPNPVRKIIEDDHDELTAASGSRTVLDSQAQTALPGSTGKKESSLADSTTSDTPRQKNVKKPPKKRGRPKKASVLVSSTETPEVTEVVSGNEMEGSQHDEKPDQTQKTQNSGSTLPEGKHNVFVKNELEVPETPALQDTKATIADVVEKENAQVAEQLPAIKHEPGKVVNYAASGKNPLLTPKLSTGPRYRVGLSRKIRVDSLHQNINRK</sequence>
<dbReference type="VEuPathDB" id="FungiDB:TAPDE_002138-2"/>
<proteinExistence type="predicted"/>
<dbReference type="Proteomes" id="UP000013776">
    <property type="component" value="Unassembled WGS sequence"/>
</dbReference>
<feature type="region of interest" description="Disordered" evidence="1">
    <location>
        <begin position="53"/>
        <end position="184"/>
    </location>
</feature>
<feature type="compositionally biased region" description="Low complexity" evidence="1">
    <location>
        <begin position="224"/>
        <end position="237"/>
    </location>
</feature>
<feature type="region of interest" description="Disordered" evidence="1">
    <location>
        <begin position="1"/>
        <end position="20"/>
    </location>
</feature>
<dbReference type="EMBL" id="CAHR02000073">
    <property type="protein sequence ID" value="CCX35425.1"/>
    <property type="molecule type" value="Genomic_DNA"/>
</dbReference>
<evidence type="ECO:0000313" key="3">
    <source>
        <dbReference type="Proteomes" id="UP000013776"/>
    </source>
</evidence>
<dbReference type="AlphaFoldDB" id="R5A3B5"/>
<reference evidence="2 3" key="1">
    <citation type="journal article" date="2013" name="MBio">
        <title>Genome sequencing of the plant pathogen Taphrina deformans, the causal agent of peach leaf curl.</title>
        <authorList>
            <person name="Cisse O.H."/>
            <person name="Almeida J.M.G.C.F."/>
            <person name="Fonseca A."/>
            <person name="Kumar A.A."/>
            <person name="Salojaervi J."/>
            <person name="Overmyer K."/>
            <person name="Hauser P.M."/>
            <person name="Pagni M."/>
        </authorList>
    </citation>
    <scope>NUCLEOTIDE SEQUENCE [LARGE SCALE GENOMIC DNA]</scope>
    <source>
        <strain evidence="3">PYCC 5710 / ATCC 11124 / CBS 356.35 / IMI 108563 / JCM 9778 / NBRC 8474</strain>
    </source>
</reference>
<name>R5A3B5_TAPDE</name>